<organism evidence="2">
    <name type="scientific">Leishmania guyanensis</name>
    <dbReference type="NCBI Taxonomy" id="5670"/>
    <lineage>
        <taxon>Eukaryota</taxon>
        <taxon>Discoba</taxon>
        <taxon>Euglenozoa</taxon>
        <taxon>Kinetoplastea</taxon>
        <taxon>Metakinetoplastina</taxon>
        <taxon>Trypanosomatida</taxon>
        <taxon>Trypanosomatidae</taxon>
        <taxon>Leishmaniinae</taxon>
        <taxon>Leishmania</taxon>
        <taxon>Leishmania guyanensis species complex</taxon>
    </lineage>
</organism>
<dbReference type="EMBL" id="CALQ01001086">
    <property type="protein sequence ID" value="CCM16537.1"/>
    <property type="molecule type" value="Genomic_DNA"/>
</dbReference>
<dbReference type="AlphaFoldDB" id="A0A1E1J1C5"/>
<feature type="compositionally biased region" description="Polar residues" evidence="1">
    <location>
        <begin position="26"/>
        <end position="36"/>
    </location>
</feature>
<accession>A0A1E1J1C5</accession>
<evidence type="ECO:0000256" key="1">
    <source>
        <dbReference type="SAM" id="MobiDB-lite"/>
    </source>
</evidence>
<name>A0A1E1J1C5_LEIGU</name>
<sequence length="78" mass="7919">MAAGRPRRQGQIMLLESGLVGWPSSSPLAPVSTHTTAGLPCGAHQGKSKEGTESAVDVTLAINTVGTNLPLTRLGLVG</sequence>
<feature type="region of interest" description="Disordered" evidence="1">
    <location>
        <begin position="26"/>
        <end position="50"/>
    </location>
</feature>
<evidence type="ECO:0000313" key="2">
    <source>
        <dbReference type="EMBL" id="CCM16537.1"/>
    </source>
</evidence>
<reference evidence="2" key="1">
    <citation type="submission" date="2012-08" db="EMBL/GenBank/DDBJ databases">
        <title>Comparative genomics of metastatic and non-metastatic Leishmania guyanensis provides insights into polygenic factors involved in Leishmania RNA virus infection.</title>
        <authorList>
            <person name="Smith D."/>
            <person name="Hertz-Fowler C."/>
            <person name="Martin R."/>
            <person name="Dickens N."/>
            <person name="Fasel N."/>
            <person name="Falquet L."/>
            <person name="Beverley S."/>
            <person name="Zangger H."/>
            <person name="Calderon-Copete S."/>
            <person name="Mottram J."/>
            <person name="Xenarios I."/>
        </authorList>
    </citation>
    <scope>NUCLEOTIDE SEQUENCE</scope>
    <source>
        <strain evidence="2">MHOM/BR/75/M4147/SSU:IR2SAT-LUC</strain>
    </source>
</reference>
<protein>
    <submittedName>
        <fullName evidence="2">Uncharacterized protein</fullName>
    </submittedName>
</protein>
<proteinExistence type="predicted"/>
<gene>
    <name evidence="2" type="primary">LgM4147LRVhigh.26.01291.00020</name>
    <name evidence="2" type="ORF">BN36_2640410</name>
</gene>